<organism evidence="1 2">
    <name type="scientific">Streptomyces andamanensis</name>
    <dbReference type="NCBI Taxonomy" id="1565035"/>
    <lineage>
        <taxon>Bacteria</taxon>
        <taxon>Bacillati</taxon>
        <taxon>Actinomycetota</taxon>
        <taxon>Actinomycetes</taxon>
        <taxon>Kitasatosporales</taxon>
        <taxon>Streptomycetaceae</taxon>
        <taxon>Streptomyces</taxon>
    </lineage>
</organism>
<dbReference type="RefSeq" id="WP_381744872.1">
    <property type="nucleotide sequence ID" value="NZ_JBHSDP010000031.1"/>
</dbReference>
<gene>
    <name evidence="1" type="ORF">ACFPC0_38545</name>
</gene>
<evidence type="ECO:0000313" key="2">
    <source>
        <dbReference type="Proteomes" id="UP001595824"/>
    </source>
</evidence>
<evidence type="ECO:0000313" key="1">
    <source>
        <dbReference type="EMBL" id="MFC4333568.1"/>
    </source>
</evidence>
<protein>
    <submittedName>
        <fullName evidence="1">Uncharacterized protein</fullName>
    </submittedName>
</protein>
<keyword evidence="2" id="KW-1185">Reference proteome</keyword>
<dbReference type="Gene3D" id="3.40.50.720">
    <property type="entry name" value="NAD(P)-binding Rossmann-like Domain"/>
    <property type="match status" value="1"/>
</dbReference>
<dbReference type="EMBL" id="JBHSDP010000031">
    <property type="protein sequence ID" value="MFC4333568.1"/>
    <property type="molecule type" value="Genomic_DNA"/>
</dbReference>
<accession>A0ABV8TS61</accession>
<proteinExistence type="predicted"/>
<sequence>MLASDSVPLLRPDVFLTPSGSGTVHVRSSRGTDLIAAPGIAAWLDRLAPFLDGTRTVDQLVGGLDENRRTVVLRVLRLLDAHGLLDERSAAGPGPRAAAHARMRVLLLGAPEHTRAQADALRLTGLHTTTAIEDLDAARTAVAAGGHDALLLLTADADAPSVARLDEDCRRHGLWFAAAVRDAAAWWLGPTLAPGAERAAGGWAGAWLRVHGTRAADRTAEPRTPVPGPAPGAEAAAVLLAHRFRQAVLVPAAPEPLVRLDAAALTTTRHRYRPHPAALPAAPQSAETFLARIAALRGGPAVGDEEFSRRAADCIDPRAGLLAELDEGALPQFPRHASSALIRDPHTGRAGHRVHATGRDFTAARLRTARRALFHYAQLALDPRRFVGTPEGPALWAWSPELGTARLVPAASVSAQAPRLPRGLGAGATFDEALTAALSDLRGPARGALVVPLDHDPAATEVLPHLLKAVRCDD</sequence>
<comment type="caution">
    <text evidence="1">The sequence shown here is derived from an EMBL/GenBank/DDBJ whole genome shotgun (WGS) entry which is preliminary data.</text>
</comment>
<name>A0ABV8TS61_9ACTN</name>
<dbReference type="Proteomes" id="UP001595824">
    <property type="component" value="Unassembled WGS sequence"/>
</dbReference>
<reference evidence="2" key="1">
    <citation type="journal article" date="2019" name="Int. J. Syst. Evol. Microbiol.">
        <title>The Global Catalogue of Microorganisms (GCM) 10K type strain sequencing project: providing services to taxonomists for standard genome sequencing and annotation.</title>
        <authorList>
            <consortium name="The Broad Institute Genomics Platform"/>
            <consortium name="The Broad Institute Genome Sequencing Center for Infectious Disease"/>
            <person name="Wu L."/>
            <person name="Ma J."/>
        </authorList>
    </citation>
    <scope>NUCLEOTIDE SEQUENCE [LARGE SCALE GENOMIC DNA]</scope>
    <source>
        <strain evidence="2">PCU 347</strain>
    </source>
</reference>